<protein>
    <recommendedName>
        <fullName evidence="3">EF-hand domain-containing protein</fullName>
    </recommendedName>
</protein>
<name>H3GQ06_PHYRM</name>
<keyword evidence="2" id="KW-1133">Transmembrane helix</keyword>
<dbReference type="GeneID" id="94229142"/>
<dbReference type="AlphaFoldDB" id="H3GQ06"/>
<evidence type="ECO:0000256" key="2">
    <source>
        <dbReference type="SAM" id="Phobius"/>
    </source>
</evidence>
<feature type="region of interest" description="Disordered" evidence="1">
    <location>
        <begin position="614"/>
        <end position="644"/>
    </location>
</feature>
<organism evidence="4 5">
    <name type="scientific">Phytophthora ramorum</name>
    <name type="common">Sudden oak death agent</name>
    <dbReference type="NCBI Taxonomy" id="164328"/>
    <lineage>
        <taxon>Eukaryota</taxon>
        <taxon>Sar</taxon>
        <taxon>Stramenopiles</taxon>
        <taxon>Oomycota</taxon>
        <taxon>Peronosporomycetes</taxon>
        <taxon>Peronosporales</taxon>
        <taxon>Peronosporaceae</taxon>
        <taxon>Phytophthora</taxon>
    </lineage>
</organism>
<evidence type="ECO:0000256" key="1">
    <source>
        <dbReference type="SAM" id="MobiDB-lite"/>
    </source>
</evidence>
<dbReference type="GO" id="GO:0005509">
    <property type="term" value="F:calcium ion binding"/>
    <property type="evidence" value="ECO:0007669"/>
    <property type="project" value="InterPro"/>
</dbReference>
<feature type="transmembrane region" description="Helical" evidence="2">
    <location>
        <begin position="206"/>
        <end position="224"/>
    </location>
</feature>
<dbReference type="InterPro" id="IPR002048">
    <property type="entry name" value="EF_hand_dom"/>
</dbReference>
<dbReference type="EnsemblProtists" id="Phyra78829">
    <property type="protein sequence ID" value="Phyra78829"/>
    <property type="gene ID" value="Phyra78829"/>
</dbReference>
<evidence type="ECO:0000313" key="5">
    <source>
        <dbReference type="Proteomes" id="UP000005238"/>
    </source>
</evidence>
<evidence type="ECO:0000259" key="3">
    <source>
        <dbReference type="PROSITE" id="PS50222"/>
    </source>
</evidence>
<dbReference type="InParanoid" id="H3GQ06"/>
<keyword evidence="2" id="KW-0812">Transmembrane</keyword>
<dbReference type="VEuPathDB" id="FungiDB:KRP23_7975"/>
<dbReference type="eggNOG" id="ENOG502RZVJ">
    <property type="taxonomic scope" value="Eukaryota"/>
</dbReference>
<feature type="transmembrane region" description="Helical" evidence="2">
    <location>
        <begin position="236"/>
        <end position="257"/>
    </location>
</feature>
<feature type="domain" description="EF-hand" evidence="3">
    <location>
        <begin position="480"/>
        <end position="515"/>
    </location>
</feature>
<reference evidence="5" key="1">
    <citation type="journal article" date="2006" name="Science">
        <title>Phytophthora genome sequences uncover evolutionary origins and mechanisms of pathogenesis.</title>
        <authorList>
            <person name="Tyler B.M."/>
            <person name="Tripathy S."/>
            <person name="Zhang X."/>
            <person name="Dehal P."/>
            <person name="Jiang R.H."/>
            <person name="Aerts A."/>
            <person name="Arredondo F.D."/>
            <person name="Baxter L."/>
            <person name="Bensasson D."/>
            <person name="Beynon J.L."/>
            <person name="Chapman J."/>
            <person name="Damasceno C.M."/>
            <person name="Dorrance A.E."/>
            <person name="Dou D."/>
            <person name="Dickerman A.W."/>
            <person name="Dubchak I.L."/>
            <person name="Garbelotto M."/>
            <person name="Gijzen M."/>
            <person name="Gordon S.G."/>
            <person name="Govers F."/>
            <person name="Grunwald N.J."/>
            <person name="Huang W."/>
            <person name="Ivors K.L."/>
            <person name="Jones R.W."/>
            <person name="Kamoun S."/>
            <person name="Krampis K."/>
            <person name="Lamour K.H."/>
            <person name="Lee M.K."/>
            <person name="McDonald W.H."/>
            <person name="Medina M."/>
            <person name="Meijer H.J."/>
            <person name="Nordberg E.K."/>
            <person name="Maclean D.J."/>
            <person name="Ospina-Giraldo M.D."/>
            <person name="Morris P.F."/>
            <person name="Phuntumart V."/>
            <person name="Putnam N.H."/>
            <person name="Rash S."/>
            <person name="Rose J.K."/>
            <person name="Sakihama Y."/>
            <person name="Salamov A.A."/>
            <person name="Savidor A."/>
            <person name="Scheuring C.F."/>
            <person name="Smith B.M."/>
            <person name="Sobral B.W."/>
            <person name="Terry A."/>
            <person name="Torto-Alalibo T.A."/>
            <person name="Win J."/>
            <person name="Xu Z."/>
            <person name="Zhang H."/>
            <person name="Grigoriev I.V."/>
            <person name="Rokhsar D.S."/>
            <person name="Boore J.L."/>
        </authorList>
    </citation>
    <scope>NUCLEOTIDE SEQUENCE [LARGE SCALE GENOMIC DNA]</scope>
    <source>
        <strain evidence="5">Pr102</strain>
    </source>
</reference>
<dbReference type="OrthoDB" id="68481at2759"/>
<reference evidence="4" key="2">
    <citation type="submission" date="2015-06" db="UniProtKB">
        <authorList>
            <consortium name="EnsemblProtists"/>
        </authorList>
    </citation>
    <scope>IDENTIFICATION</scope>
    <source>
        <strain evidence="4">Pr102</strain>
    </source>
</reference>
<feature type="transmembrane region" description="Helical" evidence="2">
    <location>
        <begin position="375"/>
        <end position="399"/>
    </location>
</feature>
<feature type="transmembrane region" description="Helical" evidence="2">
    <location>
        <begin position="411"/>
        <end position="428"/>
    </location>
</feature>
<feature type="transmembrane region" description="Helical" evidence="2">
    <location>
        <begin position="94"/>
        <end position="114"/>
    </location>
</feature>
<sequence length="680" mass="76746">MAGGSVFRVGEDVELYQVVVVLSALAISLLAFEGALHHLEHSLSQNSKYQHMLKKVYRELMILGLLSFIIKMLIEVGGMDGYSGFMLAFQVADLIIFILAITLIIQAILVLLLLRRHNNRSDRAELITTQDLVDVLQSSDSASSTSCCGGNQPKDSLFKKKIVEHRLLRHLFLRRFGLPQLFPFSKYLRRAQANNIVHMIEVEPSMWLLLLGMAWAFSSVVQIIEQFEVDVRYELIEGLMAFAWVLVLAHILVRLYFRSCIRRILSTGGYSKDKTALTENLSAIAEEEAKAWENEAADSALETMNQVHAQLEEIEHERKAERSGLLKGDKGFQLAATIFRNISRICCCRKSMVPRQTGVQPEAPDIDIRFFSRKFWHVVVMFMMILNGFFVALLVQGAVYTFDEIYDQVGIFPVILIPLPLALNALFLQKSIFRDFVLISCILRIDASTLGEVVSHFSEIVELRSEFATSLLHCLKESEHSVADLDEALQSHDRNKSGFIEITKLRTVLASFGFHLTRFRFNSVVKLLFELQRTKVEYAQLVQLVTLIQQEHNIEDGLAGPYQRTITSFEDINKQGARSNRGGAYTSSRHLPLLAQSSLAPEPGPSDFMYVSVSTPSRQQVPTSGSNADENFGRRPTLDRSLSRQFASSRSRVLHDVYNLRSSSLSLPDSNPDSAYNSVR</sequence>
<evidence type="ECO:0000313" key="4">
    <source>
        <dbReference type="EnsemblProtists" id="Phyra78829"/>
    </source>
</evidence>
<dbReference type="HOGENOM" id="CLU_017021_1_0_1"/>
<feature type="transmembrane region" description="Helical" evidence="2">
    <location>
        <begin position="56"/>
        <end position="74"/>
    </location>
</feature>
<proteinExistence type="predicted"/>
<dbReference type="InterPro" id="IPR011992">
    <property type="entry name" value="EF-hand-dom_pair"/>
</dbReference>
<dbReference type="PROSITE" id="PS50222">
    <property type="entry name" value="EF_HAND_2"/>
    <property type="match status" value="1"/>
</dbReference>
<dbReference type="Gene3D" id="1.10.238.10">
    <property type="entry name" value="EF-hand"/>
    <property type="match status" value="1"/>
</dbReference>
<keyword evidence="2" id="KW-0472">Membrane</keyword>
<feature type="compositionally biased region" description="Polar residues" evidence="1">
    <location>
        <begin position="614"/>
        <end position="629"/>
    </location>
</feature>
<dbReference type="VEuPathDB" id="FungiDB:KRP22_45"/>
<feature type="transmembrane region" description="Helical" evidence="2">
    <location>
        <begin position="15"/>
        <end position="36"/>
    </location>
</feature>
<dbReference type="EMBL" id="DS566032">
    <property type="status" value="NOT_ANNOTATED_CDS"/>
    <property type="molecule type" value="Genomic_DNA"/>
</dbReference>
<accession>H3GQ06</accession>
<dbReference type="OMA" id="LTHACKR"/>
<dbReference type="RefSeq" id="XP_067745147.1">
    <property type="nucleotide sequence ID" value="XM_067893357.1"/>
</dbReference>
<dbReference type="SUPFAM" id="SSF47473">
    <property type="entry name" value="EF-hand"/>
    <property type="match status" value="1"/>
</dbReference>
<keyword evidence="5" id="KW-1185">Reference proteome</keyword>
<dbReference type="Proteomes" id="UP000005238">
    <property type="component" value="Unassembled WGS sequence"/>
</dbReference>
<feature type="compositionally biased region" description="Basic and acidic residues" evidence="1">
    <location>
        <begin position="631"/>
        <end position="642"/>
    </location>
</feature>
<dbReference type="STRING" id="164328.H3GQ06"/>